<dbReference type="Pfam" id="PF25796">
    <property type="entry name" value="BREX_BrxC_4th"/>
    <property type="match status" value="1"/>
</dbReference>
<dbReference type="STRING" id="1533.SAMN05443638_12918"/>
<keyword evidence="5" id="KW-1185">Reference proteome</keyword>
<dbReference type="Proteomes" id="UP000184035">
    <property type="component" value="Unassembled WGS sequence"/>
</dbReference>
<dbReference type="NCBIfam" id="NF033441">
    <property type="entry name" value="BREX_BrxC"/>
    <property type="match status" value="1"/>
</dbReference>
<dbReference type="AlphaFoldDB" id="A0A1M4YLT6"/>
<dbReference type="RefSeq" id="WP_072897339.1">
    <property type="nucleotide sequence ID" value="NZ_FQVM01000029.1"/>
</dbReference>
<proteinExistence type="predicted"/>
<dbReference type="InterPro" id="IPR047679">
    <property type="entry name" value="BREX_BrxC"/>
</dbReference>
<sequence length="1218" mass="140199">MDIKLKSMFYKPIDRDIKGVIKVGQADDENIKQELEEYVVTGELNKHIDRFFEAYKTGIIGNTDKNGVWISGFFGSGKSHFLKILSYLLKNKSIEGKNAINYFDDKGLDSFILANMKAAGDVSSDVILFNIDSKSDSKSKLNKDAIVNVFNKVFNEMQGFCGTMPWLADLERQMAKDGVYENFKEKFKEISGGEWEKCRSNFYFEEDAIVEALAETTKMSIDAARNWYNKAENNYSLSIDDFATKVKEYCNSKGKNHHVVFLVDEIGQYIGDNTQLMLNLQTVVEDLGTKCQGKCWVIVTSQEGLDEFTKVKGNDFSKIQGRFNTRLSLSSANVDEVIKKRILRKTECAESHLKALYEQKESIIKNLLTFTSDTAEMKLYKNSEDFAEIYPFIPYQFNLLQSAFNGVREHGASGKSLSKGERSLLGAYQQVAVDYMESDSNILVPFSAFYKTIETFLDSSIRSVIMNAEKNDRLDEFDVEVLKLLFLVKYVKEIKANINNLATLLVDNIDASHRDLTFKVQESLKKLIRETLVQENGEEYVFLTNDEQDVNKEIKNMNVDNGEIIQKVGEIIFDDIYKDNKYKYSKKYMFTFNKIVDDRTRGPQNNEIGVRITTANFDLIGGGGTSQSELKQLSIRENNVIVNIARYDNFLDEIRNVLKIDAYLRLKGGSKSTSTIEDIKTKKSREREDRLKRAKLLIEEAIRTAEIYVNGSLLDIKEKGAVDRVNEGLKALIDSKYNKLNYIKEFKETTKDLFDIIDAKLVKMTMIDVDPNRLAIDEIKTHIETSTSRNLQVTVKSVISKFSNAPYGWKEIDIQGVIVTLFKKQDIKVLLNNEVLAPNNREVVNYVNKRDYVDRVILKIREKVPTKYIEALKDLNKDLFGFSSMPSDEDGMMSLFKEHSRTELYRLEVMLNNFSITSRYPGEEILKKGRELFKDIIEVKDTLEFFKKVYGLEDDFLDYIDNVDNIKGFFFKKENGTIDTSSKGEQRLIFDSAIEKLRNYDENKEYIVNDEIKEIVEEIKTILRMKEPYSKIPTIPLLIEKYNNKILSLLEEESIPVLRFIQICKKEVIETLENYDFESKFFNAINEEFNNLVTRTEKANSFAVLSSMSDLSDKLKLKWIKEILAEDERQKRLKAKEIELANNIKEPPIATEGNDTGYIAEPVKPELEIVIKTKTLSMRELVKGQKVIKNTTDINEVVEALRKKLIEELEKDTIINLI</sequence>
<dbReference type="Pfam" id="PF25792">
    <property type="entry name" value="BREX_BrxC_helical"/>
    <property type="match status" value="1"/>
</dbReference>
<evidence type="ECO:0000259" key="2">
    <source>
        <dbReference type="Pfam" id="PF25792"/>
    </source>
</evidence>
<evidence type="ECO:0008006" key="6">
    <source>
        <dbReference type="Google" id="ProtNLM"/>
    </source>
</evidence>
<dbReference type="InterPro" id="IPR058036">
    <property type="entry name" value="BREX_BrxC_4th"/>
</dbReference>
<dbReference type="InterPro" id="IPR058037">
    <property type="entry name" value="BREX_BrxC_helical"/>
</dbReference>
<reference evidence="4 5" key="1">
    <citation type="submission" date="2016-11" db="EMBL/GenBank/DDBJ databases">
        <authorList>
            <person name="Jaros S."/>
            <person name="Januszkiewicz K."/>
            <person name="Wedrychowicz H."/>
        </authorList>
    </citation>
    <scope>NUCLEOTIDE SEQUENCE [LARGE SCALE GENOMIC DNA]</scope>
    <source>
        <strain evidence="4 5">DSM 2631</strain>
    </source>
</reference>
<feature type="domain" description="Probable ATP-binding protein BrxC winged helix-turn-helix" evidence="1">
    <location>
        <begin position="739"/>
        <end position="862"/>
    </location>
</feature>
<dbReference type="EMBL" id="FQVM01000029">
    <property type="protein sequence ID" value="SHF06754.1"/>
    <property type="molecule type" value="Genomic_DNA"/>
</dbReference>
<name>A0A1M4YLT6_9CLOT</name>
<dbReference type="InterPro" id="IPR027417">
    <property type="entry name" value="P-loop_NTPase"/>
</dbReference>
<gene>
    <name evidence="4" type="ORF">SAMN05443638_12918</name>
</gene>
<accession>A0A1M4YLT6</accession>
<feature type="domain" description="Probable ATP-binding protein BrxC 4th six-stranded beta-sheet" evidence="3">
    <location>
        <begin position="557"/>
        <end position="732"/>
    </location>
</feature>
<evidence type="ECO:0000259" key="3">
    <source>
        <dbReference type="Pfam" id="PF25796"/>
    </source>
</evidence>
<evidence type="ECO:0000313" key="4">
    <source>
        <dbReference type="EMBL" id="SHF06754.1"/>
    </source>
</evidence>
<dbReference type="OrthoDB" id="3201900at2"/>
<dbReference type="SUPFAM" id="SSF52540">
    <property type="entry name" value="P-loop containing nucleoside triphosphate hydrolases"/>
    <property type="match status" value="1"/>
</dbReference>
<evidence type="ECO:0000313" key="5">
    <source>
        <dbReference type="Proteomes" id="UP000184035"/>
    </source>
</evidence>
<dbReference type="InterPro" id="IPR058038">
    <property type="entry name" value="BREX_BrxC_wHTH"/>
</dbReference>
<protein>
    <recommendedName>
        <fullName evidence="6">BREX system P-loop protein BrxC</fullName>
    </recommendedName>
</protein>
<organism evidence="4 5">
    <name type="scientific">Clostridium fallax</name>
    <dbReference type="NCBI Taxonomy" id="1533"/>
    <lineage>
        <taxon>Bacteria</taxon>
        <taxon>Bacillati</taxon>
        <taxon>Bacillota</taxon>
        <taxon>Clostridia</taxon>
        <taxon>Eubacteriales</taxon>
        <taxon>Clostridiaceae</taxon>
        <taxon>Clostridium</taxon>
    </lineage>
</organism>
<feature type="domain" description="Probable ATP-binding protein BrxC alpha-helical" evidence="2">
    <location>
        <begin position="869"/>
        <end position="1004"/>
    </location>
</feature>
<evidence type="ECO:0000259" key="1">
    <source>
        <dbReference type="Pfam" id="PF25791"/>
    </source>
</evidence>
<dbReference type="Pfam" id="PF25791">
    <property type="entry name" value="WHD_BREX_BrxC"/>
    <property type="match status" value="1"/>
</dbReference>